<evidence type="ECO:0000313" key="2">
    <source>
        <dbReference type="Proteomes" id="UP001497680"/>
    </source>
</evidence>
<organism evidence="1 2">
    <name type="scientific">Hypoxylon rubiginosum</name>
    <dbReference type="NCBI Taxonomy" id="110542"/>
    <lineage>
        <taxon>Eukaryota</taxon>
        <taxon>Fungi</taxon>
        <taxon>Dikarya</taxon>
        <taxon>Ascomycota</taxon>
        <taxon>Pezizomycotina</taxon>
        <taxon>Sordariomycetes</taxon>
        <taxon>Xylariomycetidae</taxon>
        <taxon>Xylariales</taxon>
        <taxon>Hypoxylaceae</taxon>
        <taxon>Hypoxylon</taxon>
    </lineage>
</organism>
<gene>
    <name evidence="1" type="ORF">F4821DRAFT_121139</name>
</gene>
<comment type="caution">
    <text evidence="1">The sequence shown here is derived from an EMBL/GenBank/DDBJ whole genome shotgun (WGS) entry which is preliminary data.</text>
</comment>
<dbReference type="Proteomes" id="UP001497680">
    <property type="component" value="Unassembled WGS sequence"/>
</dbReference>
<keyword evidence="2" id="KW-1185">Reference proteome</keyword>
<name>A0ACC0D351_9PEZI</name>
<sequence>MAVDIAVHKVDSNTVTVEWEIESDGLTYKSSVYESQIVVMLYGKVLTIYMPAKYLQQNALPPLDLSYDLATLLGIPAEYSAFVEQILARVWDSDTAEIEKALSKRGFQFDSFKEDEVQEDESIEEPSVIGTTENNQAPPNGQDGVKGEPQLFKEEASQLTENVTSTVADQQVPRGVGITKDEIDDKDEKGKKTWTKVFSVDFDFSVASNSTQLPIGTITDEASPPDPESVPEDLSDEDNDVQHLSKIYDQVLSDSSSNLLQFSSPTSVKEETSQDHDEAEETDSSTDTSVPFISEEERLYFRPRLSSPTPSDNGDPDDSDYSSDDSDPPLPGAQPGSKRHEVKIIDNNQNTSKSKLSVSTAKKGDQTQIPTTPKRTPAPSKPPHTQPPREVSLRQLQQFISPLRNTTQNKRVDEQYNVTRRLQNTGLFRLSGPTSIVYVSNPDDLPPMESRNNDTQVLATLQARMQIFKDDNRSVFALIPTIAQDGDTELAFLGQAWVSQMLINCLGSGYKPQRDWRSPLRTGLGYDDVTEPIDDSEAPFNIEGDTSALSQFLFEQGYEPAGRWIRSLPTYYIDVQTTPDSRTTPFTITPGRLEKMRQCRVPRGAEAPEKVYILIRLSSVHPRHPSVTPTASFYVDPWAFYTEGLMHVKFSNDLFSVRISRDAKPHFTMKSPERDLDDSTPAPDIIDRVVRYFSSNRTQERTRHPQGSNVSRLKLYRYESLRRADKIRLLALRPGKGAASLRGEVEIHRLQENSKPPEYVCVSYVWGSSLKQFRLYTSEGVLMLTASLYLALLHLRDTKKTVYLWADAICIDQEDSPDRRNEEKEHQIRMLPRIFRCAKIVFAWLGIEENGSRKVMRKFEDWGTKIIRGKHKDLEDKIEVTDPIWVSISRLLNRRWFTRIWIVQEVVLANELVVVCGKHRLSWDTFYAAAQHCLTQNEYDRKIDIATLDTAKNIIDLGKLRDNFLKNEKFRSKQTVFTLLNRCYQKDATVPRDRIFALLSMATDKDEMGFEPNYQASNFDIIQRFASTFVKQGYALDLLYRTRPETRLIEEQGSRGKTEVTLPSWVPNLTANHYPSSLSSWSGNYHAGIRDGSNISLTNLCRVEGQALVLRGYVACKIGNKGENHSMLDDVMAYLGEIFSTIDKLYDRRKTARDIEEIKWKTAIGDATSLVNEVGGSEKRGEDDADSAPPRPHSPEKTRKIQQHRHQKFEAQAISAYGALVGYLASERPHSTWKNQKSRFEYAMKGQKVFDANRDAWERLLPYVYKAIAFAEVFAPQRVVVCDTDKGDVGIVPAIAEKGDVVVLFPGAKVPFILRKRGSQEYELMGECYIHGIMRGEGLPVSNEGEQVFRLV</sequence>
<protein>
    <submittedName>
        <fullName evidence="1">Heterokaryon incompatibility protein-domain-containing protein</fullName>
    </submittedName>
</protein>
<accession>A0ACC0D351</accession>
<reference evidence="1 2" key="1">
    <citation type="journal article" date="2022" name="New Phytol.">
        <title>Ecological generalism drives hyperdiversity of secondary metabolite gene clusters in xylarialean endophytes.</title>
        <authorList>
            <person name="Franco M.E.E."/>
            <person name="Wisecaver J.H."/>
            <person name="Arnold A.E."/>
            <person name="Ju Y.M."/>
            <person name="Slot J.C."/>
            <person name="Ahrendt S."/>
            <person name="Moore L.P."/>
            <person name="Eastman K.E."/>
            <person name="Scott K."/>
            <person name="Konkel Z."/>
            <person name="Mondo S.J."/>
            <person name="Kuo A."/>
            <person name="Hayes R.D."/>
            <person name="Haridas S."/>
            <person name="Andreopoulos B."/>
            <person name="Riley R."/>
            <person name="LaButti K."/>
            <person name="Pangilinan J."/>
            <person name="Lipzen A."/>
            <person name="Amirebrahimi M."/>
            <person name="Yan J."/>
            <person name="Adam C."/>
            <person name="Keymanesh K."/>
            <person name="Ng V."/>
            <person name="Louie K."/>
            <person name="Northen T."/>
            <person name="Drula E."/>
            <person name="Henrissat B."/>
            <person name="Hsieh H.M."/>
            <person name="Youens-Clark K."/>
            <person name="Lutzoni F."/>
            <person name="Miadlikowska J."/>
            <person name="Eastwood D.C."/>
            <person name="Hamelin R.C."/>
            <person name="Grigoriev I.V."/>
            <person name="U'Ren J.M."/>
        </authorList>
    </citation>
    <scope>NUCLEOTIDE SEQUENCE [LARGE SCALE GENOMIC DNA]</scope>
    <source>
        <strain evidence="1 2">ER1909</strain>
    </source>
</reference>
<evidence type="ECO:0000313" key="1">
    <source>
        <dbReference type="EMBL" id="KAI6086975.1"/>
    </source>
</evidence>
<proteinExistence type="predicted"/>
<dbReference type="EMBL" id="MU394311">
    <property type="protein sequence ID" value="KAI6086975.1"/>
    <property type="molecule type" value="Genomic_DNA"/>
</dbReference>